<organism evidence="1">
    <name type="scientific">Oryza barthii</name>
    <dbReference type="NCBI Taxonomy" id="65489"/>
    <lineage>
        <taxon>Eukaryota</taxon>
        <taxon>Viridiplantae</taxon>
        <taxon>Streptophyta</taxon>
        <taxon>Embryophyta</taxon>
        <taxon>Tracheophyta</taxon>
        <taxon>Spermatophyta</taxon>
        <taxon>Magnoliopsida</taxon>
        <taxon>Liliopsida</taxon>
        <taxon>Poales</taxon>
        <taxon>Poaceae</taxon>
        <taxon>BOP clade</taxon>
        <taxon>Oryzoideae</taxon>
        <taxon>Oryzeae</taxon>
        <taxon>Oryzinae</taxon>
        <taxon>Oryza</taxon>
    </lineage>
</organism>
<keyword evidence="2" id="KW-1185">Reference proteome</keyword>
<proteinExistence type="predicted"/>
<reference evidence="1" key="1">
    <citation type="journal article" date="2009" name="Rice">
        <title>De Novo Next Generation Sequencing of Plant Genomes.</title>
        <authorList>
            <person name="Rounsley S."/>
            <person name="Marri P.R."/>
            <person name="Yu Y."/>
            <person name="He R."/>
            <person name="Sisneros N."/>
            <person name="Goicoechea J.L."/>
            <person name="Lee S.J."/>
            <person name="Angelova A."/>
            <person name="Kudrna D."/>
            <person name="Luo M."/>
            <person name="Affourtit J."/>
            <person name="Desany B."/>
            <person name="Knight J."/>
            <person name="Niazi F."/>
            <person name="Egholm M."/>
            <person name="Wing R.A."/>
        </authorList>
    </citation>
    <scope>NUCLEOTIDE SEQUENCE [LARGE SCALE GENOMIC DNA]</scope>
    <source>
        <strain evidence="1">cv. IRGC 105608</strain>
    </source>
</reference>
<dbReference type="Proteomes" id="UP000026960">
    <property type="component" value="Chromosome 2"/>
</dbReference>
<dbReference type="STRING" id="65489.A0A0D3F3P5"/>
<dbReference type="PaxDb" id="65489-OBART02G12420.1"/>
<dbReference type="HOGENOM" id="CLU_192505_0_0_1"/>
<sequence length="66" mass="7743">MPVEKNSSKDVDPPNWDEILRNFRGSELQKYFTRLLEDKMKECFGTAPGYAPELRGQDRFEMTSEI</sequence>
<protein>
    <submittedName>
        <fullName evidence="1">Uncharacterized protein</fullName>
    </submittedName>
</protein>
<evidence type="ECO:0000313" key="1">
    <source>
        <dbReference type="EnsemblPlants" id="OBART02G12420.1"/>
    </source>
</evidence>
<dbReference type="AlphaFoldDB" id="A0A0D3F3P5"/>
<name>A0A0D3F3P5_9ORYZ</name>
<dbReference type="Gramene" id="OBART02G12420.1">
    <property type="protein sequence ID" value="OBART02G12420.1"/>
    <property type="gene ID" value="OBART02G12420"/>
</dbReference>
<evidence type="ECO:0000313" key="2">
    <source>
        <dbReference type="Proteomes" id="UP000026960"/>
    </source>
</evidence>
<reference evidence="1" key="2">
    <citation type="submission" date="2015-03" db="UniProtKB">
        <authorList>
            <consortium name="EnsemblPlants"/>
        </authorList>
    </citation>
    <scope>IDENTIFICATION</scope>
</reference>
<accession>A0A0D3F3P5</accession>
<dbReference type="EnsemblPlants" id="OBART02G12420.1">
    <property type="protein sequence ID" value="OBART02G12420.1"/>
    <property type="gene ID" value="OBART02G12420"/>
</dbReference>